<feature type="compositionally biased region" description="Low complexity" evidence="1">
    <location>
        <begin position="751"/>
        <end position="763"/>
    </location>
</feature>
<dbReference type="EMBL" id="JAWDJO010000180">
    <property type="protein sequence ID" value="KAL1890570.1"/>
    <property type="molecule type" value="Genomic_DNA"/>
</dbReference>
<organism evidence="2 3">
    <name type="scientific">Ceratocystis pirilliformis</name>
    <dbReference type="NCBI Taxonomy" id="259994"/>
    <lineage>
        <taxon>Eukaryota</taxon>
        <taxon>Fungi</taxon>
        <taxon>Dikarya</taxon>
        <taxon>Ascomycota</taxon>
        <taxon>Pezizomycotina</taxon>
        <taxon>Sordariomycetes</taxon>
        <taxon>Hypocreomycetidae</taxon>
        <taxon>Microascales</taxon>
        <taxon>Ceratocystidaceae</taxon>
        <taxon>Ceratocystis</taxon>
    </lineage>
</organism>
<sequence length="2392" mass="265985">MTPWKERGVVPDSEDDDDSGPDSPSHAILSTSPKFSPTNPSIRTVPKTRPQHQPHAHPQSSIESDIWNVPQSSEHQIPARAESSRPLPGDISSEIGVIPLQYTPSSPLSWLSATPPLQNSPPRTVSVESRSDRGLSQSQDLMQSSLNPLIGPEPSLPSQLLNETDLHTTGDDASNENVELINGQEVELPPLPSSQQLTPQLLGHSEAPLQLQASRAHPTAGGHVHSVTPNATASARPFSRSSPYGSPRSEPSQIEPSATQELLAETTPEQLLRFQNEAPKRTFRPRKPIQQHPYLLEIASYNQQLKSHGVKPLRIAQGSQDSRKRGEESDSQDKDFEEDSQGAPLPEDDIQNLVVGAEGLNLLTSSSTKNPPRRLRRLLDRGSLSPASQAIGPSASQGSDDLPTLDDLISSRTPRKGKRPSSPSTVRQPKKRARLPAPRADSPDSLILLNSTKGSAVPYATAQTQILLSSSPPINTSARRRLRPSSQAALSFHTPSKTADRTTHDDLFNDFYDFNQDDELQALPRPAQKTTTKDREGATAIVIPSSPGVGPLTNANSDLQNAYPARHKRLRRQSSSGDAVAVNEDSNNEGDSSGQEEEEEETQVEEDNQQHPDSEEDIDAALKKFGRRLRGVLPPSYLRLADEIEKQKQKQIARKANATVPTRRQPTSPKRGVAQTRIGTGRAHDSFLQSIQDSDDEDSQLAALPRLDYVQTHISLDTLDVDDLETQDNYPGNRDGDSSDMEEDIIDKMMSASLKRSSTSSRLNGSAGQKRLKTSASSSKAGKVASRNQPSITSHFRSSNTRHASASASKSSARKKPSSTRNQPPPSRSKSNKIARTSQPRKKASPPKLSILDTLEANAPRFVRLAARRSRLADGDGRTSPSRKVFQLANVWDNQDVNTVLSEWKEGRIKQRDLSVPKSRKPPSSRPLAGNTTPRAALWDSLDAINGDSGSIHDISASSLALGTTREIWNMDGTRTFAAAIPAPKGTESHNFSRSARRGGVFVSKPDAGLRRERPNITLPTQQNITASQSNYYNNRQKAANFQAGKRILDELYERTKQKAPAKPALMASVIPGPQPPGPGQGDVAPFLAEDEDMFDLDQPVVNHAATWKKRKVRKQFKPRQVDVHAPQFLRSNDPLPAVVIEDDGPAVPARDTLSEKPKLLGLGPFGTHYTLHFGVFPLSTNVSFHADTQLGKGHINKAVEKHDAVWEKGRKLTVSFLFGGIGLHWGPWDAKVSSELGVLLDSILDNLNGPSDENPMSDSVIIEVADFILNYLQNTVTFADPASGLSFVSRILDVFRSFRSRIEGLQVGRKALVVQVLTRLLIAALTAHCICKSQPELLSEAINMETMLVDLSKTTIKALLAFGLQPLHDFYVSSQRETSVQRAIPANETCLHAWVVLMRILDAVNIPRMSFWDVLYAVLILPQDLQGTAASRFEKLWETMFTLLPLREFDDFGALMPGKRRVQSMDGWALPQKLIRRVFDIYREGSALQSPSFNEYCRALVGRCHYLIEEWGWIKCNGIVGLIFDFFGSQNLSHLRNEEVFKSPGFLEELCQGPSLSVEASDRCFHIFLKLVALAIKQLNDRKMSTEVRNLIARIMPNHNRQFLKDQNIHHQDLASLRNHHDLLCTIFWAAPPDLRPNAQLIAKLVTPSESHKEACLVNLRAWNQLARFVAATNQDPKVFRAFMSWQNNIFRQLLDQFESVASDMQAQLLALPKGTNHGFSQSKIDMFVSLNRAAIKDMIFFSVRASQDILRHGKTREAAVFALNTYQLNEILRQFTYSPPMLDWSILGAGLETLRMFFDRDCAVSGDSSLDAVRRSDAVLLQRELATNLFAAARTVLMEREAPKSASPGANMVREMCIENLVLLSARATNLLSRIGAMKVSDVFSSNKWSLFEGDLHRLRVAQRRYVPLYVATHVGELPESVEPHFISLMDLWAMSICKPSKFVIYEHLLASELLRRGKPYLPRDAVALAANASYGTQHQLFEFFLAWMRTSLREATVSARKSTVSSFSNTLRLVMEQVKLDLQALSSSSPQVHELYVLFIRQIINLIRSYATDICAVDTFFYQITKDYSPPVQDPKLRVAGIVSYGLRLRDGDTKVAPQLFHYLYNNFKIALVNNNTDKEASIIRRGMKHANIRMFVLTKMFPAVIRAIITFPYTFFLLDVYASATLAYYCQPAVPDDLSARDLENVALLLDCMLTTMYDLIRSNSVEVSLYVVHSIIRCIQLVRALWPLVRIHGFEPDLRAAVGGIVQDLGRIVRITRVMESCIAEWRSLGRVDTMHILSGIDPTRREKLRSESDVNVISFANIIETDVSRSWEVRGGRLFMRGAGSDRPGVAPPGYPMPLLPLKETLDTLEAEVGCWNHEWKMAMTPELAEREMARKILGVFPDLIL</sequence>
<evidence type="ECO:0008006" key="4">
    <source>
        <dbReference type="Google" id="ProtNLM"/>
    </source>
</evidence>
<feature type="compositionally biased region" description="Polar residues" evidence="1">
    <location>
        <begin position="58"/>
        <end position="75"/>
    </location>
</feature>
<feature type="compositionally biased region" description="Polar residues" evidence="1">
    <location>
        <begin position="227"/>
        <end position="258"/>
    </location>
</feature>
<dbReference type="Proteomes" id="UP001583280">
    <property type="component" value="Unassembled WGS sequence"/>
</dbReference>
<keyword evidence="3" id="KW-1185">Reference proteome</keyword>
<feature type="region of interest" description="Disordered" evidence="1">
    <location>
        <begin position="911"/>
        <end position="933"/>
    </location>
</feature>
<feature type="compositionally biased region" description="Basic and acidic residues" evidence="1">
    <location>
        <begin position="321"/>
        <end position="334"/>
    </location>
</feature>
<feature type="compositionally biased region" description="Acidic residues" evidence="1">
    <location>
        <begin position="594"/>
        <end position="607"/>
    </location>
</feature>
<feature type="region of interest" description="Disordered" evidence="1">
    <location>
        <begin position="215"/>
        <end position="258"/>
    </location>
</feature>
<feature type="compositionally biased region" description="Low complexity" evidence="1">
    <location>
        <begin position="135"/>
        <end position="146"/>
    </location>
</feature>
<feature type="region of interest" description="Disordered" evidence="1">
    <location>
        <begin position="751"/>
        <end position="852"/>
    </location>
</feature>
<evidence type="ECO:0000313" key="2">
    <source>
        <dbReference type="EMBL" id="KAL1890570.1"/>
    </source>
</evidence>
<proteinExistence type="predicted"/>
<feature type="region of interest" description="Disordered" evidence="1">
    <location>
        <begin position="519"/>
        <end position="615"/>
    </location>
</feature>
<dbReference type="InterPro" id="IPR019021">
    <property type="entry name" value="Mms22"/>
</dbReference>
<dbReference type="PANTHER" id="PTHR28122">
    <property type="entry name" value="E3 UBIQUITIN-PROTEIN LIGASE SUBSTRATE RECEPTOR MMS22"/>
    <property type="match status" value="1"/>
</dbReference>
<dbReference type="Pfam" id="PF09462">
    <property type="entry name" value="Mus7"/>
    <property type="match status" value="1"/>
</dbReference>
<evidence type="ECO:0000313" key="3">
    <source>
        <dbReference type="Proteomes" id="UP001583280"/>
    </source>
</evidence>
<feature type="region of interest" description="Disordered" evidence="1">
    <location>
        <begin position="1"/>
        <end position="174"/>
    </location>
</feature>
<evidence type="ECO:0000256" key="1">
    <source>
        <dbReference type="SAM" id="MobiDB-lite"/>
    </source>
</evidence>
<feature type="compositionally biased region" description="Polar residues" evidence="1">
    <location>
        <begin position="102"/>
        <end position="128"/>
    </location>
</feature>
<comment type="caution">
    <text evidence="2">The sequence shown here is derived from an EMBL/GenBank/DDBJ whole genome shotgun (WGS) entry which is preliminary data.</text>
</comment>
<accession>A0ABR3YRF0</accession>
<feature type="region of interest" description="Disordered" evidence="1">
    <location>
        <begin position="383"/>
        <end position="446"/>
    </location>
</feature>
<feature type="compositionally biased region" description="Polar residues" evidence="1">
    <location>
        <begin position="28"/>
        <end position="42"/>
    </location>
</feature>
<name>A0ABR3YRF0_9PEZI</name>
<gene>
    <name evidence="2" type="ORF">Cpir12675_005352</name>
</gene>
<feature type="compositionally biased region" description="Acidic residues" evidence="1">
    <location>
        <begin position="335"/>
        <end position="350"/>
    </location>
</feature>
<feature type="compositionally biased region" description="Polar residues" evidence="1">
    <location>
        <begin position="659"/>
        <end position="668"/>
    </location>
</feature>
<feature type="compositionally biased region" description="Low complexity" evidence="1">
    <location>
        <begin position="774"/>
        <end position="786"/>
    </location>
</feature>
<dbReference type="PANTHER" id="PTHR28122:SF1">
    <property type="entry name" value="E3 UBIQUITIN-PROTEIN LIGASE SUBSTRATE RECEPTOR MMS22"/>
    <property type="match status" value="1"/>
</dbReference>
<feature type="region of interest" description="Disordered" evidence="1">
    <location>
        <begin position="472"/>
        <end position="504"/>
    </location>
</feature>
<feature type="region of interest" description="Disordered" evidence="1">
    <location>
        <begin position="649"/>
        <end position="683"/>
    </location>
</feature>
<reference evidence="2 3" key="1">
    <citation type="journal article" date="2024" name="IMA Fungus">
        <title>IMA Genome - F19 : A genome assembly and annotation guide to empower mycologists, including annotated draft genome sequences of Ceratocystis pirilliformis, Diaporthe australafricana, Fusarium ophioides, Paecilomyces lecythidis, and Sporothrix stenoceras.</title>
        <authorList>
            <person name="Aylward J."/>
            <person name="Wilson A.M."/>
            <person name="Visagie C.M."/>
            <person name="Spraker J."/>
            <person name="Barnes I."/>
            <person name="Buitendag C."/>
            <person name="Ceriani C."/>
            <person name="Del Mar Angel L."/>
            <person name="du Plessis D."/>
            <person name="Fuchs T."/>
            <person name="Gasser K."/>
            <person name="Kramer D."/>
            <person name="Li W."/>
            <person name="Munsamy K."/>
            <person name="Piso A."/>
            <person name="Price J.L."/>
            <person name="Sonnekus B."/>
            <person name="Thomas C."/>
            <person name="van der Nest A."/>
            <person name="van Dijk A."/>
            <person name="van Heerden A."/>
            <person name="van Vuuren N."/>
            <person name="Yilmaz N."/>
            <person name="Duong T.A."/>
            <person name="van der Merwe N.A."/>
            <person name="Wingfield M.J."/>
            <person name="Wingfield B.D."/>
        </authorList>
    </citation>
    <scope>NUCLEOTIDE SEQUENCE [LARGE SCALE GENOMIC DNA]</scope>
    <source>
        <strain evidence="2 3">CMW 12675</strain>
    </source>
</reference>
<feature type="compositionally biased region" description="Polar residues" evidence="1">
    <location>
        <begin position="787"/>
        <end position="803"/>
    </location>
</feature>
<feature type="compositionally biased region" description="Polar residues" evidence="1">
    <location>
        <begin position="828"/>
        <end position="838"/>
    </location>
</feature>
<feature type="compositionally biased region" description="Polar residues" evidence="1">
    <location>
        <begin position="484"/>
        <end position="497"/>
    </location>
</feature>
<protein>
    <recommendedName>
        <fullName evidence="4">Protein mms22</fullName>
    </recommendedName>
</protein>
<feature type="region of interest" description="Disordered" evidence="1">
    <location>
        <begin position="314"/>
        <end position="350"/>
    </location>
</feature>